<dbReference type="AlphaFoldDB" id="A0A7C9JE56"/>
<protein>
    <recommendedName>
        <fullName evidence="2">Fido domain-containing protein</fullName>
    </recommendedName>
</protein>
<name>A0A7C9JE56_9BACT</name>
<comment type="caution">
    <text evidence="1">The sequence shown here is derived from an EMBL/GenBank/DDBJ whole genome shotgun (WGS) entry which is preliminary data.</text>
</comment>
<dbReference type="InterPro" id="IPR036390">
    <property type="entry name" value="WH_DNA-bd_sf"/>
</dbReference>
<accession>A0A7C9JE56</accession>
<evidence type="ECO:0000313" key="1">
    <source>
        <dbReference type="EMBL" id="NBI34940.1"/>
    </source>
</evidence>
<evidence type="ECO:0008006" key="2">
    <source>
        <dbReference type="Google" id="ProtNLM"/>
    </source>
</evidence>
<proteinExistence type="predicted"/>
<sequence length="480" mass="52199">MTKTNEGRPLHNASYSTSASAYKLLALSRDSARPLWNAQDNPEEALAAGVVIELRRSIGYPLPLSTAESPRGAHFFVPSTRMHSCIATIMRLDAGNSHTGGILRLPEGRHVLSRSKIREIGACVAASGWTIDDERLFNLVAGLQEGESPREAMLCDLLGSACNLGTSPATADALLQLYDDIVGTETSAKIFSLCDDDGDRCRKTLEAICAAIAPHTPLGSFPVIAALTAYEAIRLLKPFPAVNTFMASFTFSRILIANGYLLTSFIPITALLAAWDDSCVSSNEPAGLDRIMATAQNRDWSLWVEEALSLCTDYVEQTAEKLFDLFASRQLMSKLIAQDEGLNIRQQKILLEALLHEDAEFTFGELMETENVAYATAYSDLSSLKDLGFLVSRTFGKTTVFMAGDALMAHLGERLRSIDAAAWEEVFNDDGTLTDAAKTAHDDMIGKLRTSAPLENEFIGFKSPVFDPSRAVVLRGDALD</sequence>
<dbReference type="EMBL" id="QWKH01000057">
    <property type="protein sequence ID" value="NBI34940.1"/>
    <property type="molecule type" value="Genomic_DNA"/>
</dbReference>
<organism evidence="1">
    <name type="scientific">Muribaculaceae bacterium Z82</name>
    <dbReference type="NCBI Taxonomy" id="2304548"/>
    <lineage>
        <taxon>Bacteria</taxon>
        <taxon>Pseudomonadati</taxon>
        <taxon>Bacteroidota</taxon>
        <taxon>Bacteroidia</taxon>
        <taxon>Bacteroidales</taxon>
        <taxon>Muribaculaceae</taxon>
    </lineage>
</organism>
<dbReference type="SUPFAM" id="SSF46785">
    <property type="entry name" value="Winged helix' DNA-binding domain"/>
    <property type="match status" value="1"/>
</dbReference>
<reference evidence="1" key="1">
    <citation type="submission" date="2018-08" db="EMBL/GenBank/DDBJ databases">
        <title>Murine metabolic-syndrome-specific gut microbial biobank.</title>
        <authorList>
            <person name="Liu C."/>
        </authorList>
    </citation>
    <scope>NUCLEOTIDE SEQUENCE [LARGE SCALE GENOMIC DNA]</scope>
    <source>
        <strain evidence="1">Z82</strain>
    </source>
</reference>
<gene>
    <name evidence="1" type="ORF">D1639_07850</name>
</gene>